<keyword evidence="3" id="KW-1185">Reference proteome</keyword>
<dbReference type="EMBL" id="SMRP01000007">
    <property type="protein sequence ID" value="TDG22864.1"/>
    <property type="molecule type" value="Genomic_DNA"/>
</dbReference>
<comment type="caution">
    <text evidence="2">The sequence shown here is derived from an EMBL/GenBank/DDBJ whole genome shotgun (WGS) entry which is preliminary data.</text>
</comment>
<evidence type="ECO:0000313" key="3">
    <source>
        <dbReference type="Proteomes" id="UP000295722"/>
    </source>
</evidence>
<sequence>MSDEARCCRGARKGHRGHIGRHASAGRHVAGASSGVLEWNRVVTRFDRDTDVILTGIGYRW</sequence>
<feature type="region of interest" description="Disordered" evidence="1">
    <location>
        <begin position="1"/>
        <end position="26"/>
    </location>
</feature>
<evidence type="ECO:0000313" key="2">
    <source>
        <dbReference type="EMBL" id="TDG22864.1"/>
    </source>
</evidence>
<name>A0A4R5M9F6_9BURK</name>
<feature type="compositionally biased region" description="Basic residues" evidence="1">
    <location>
        <begin position="9"/>
        <end position="25"/>
    </location>
</feature>
<dbReference type="AlphaFoldDB" id="A0A4R5M9F6"/>
<gene>
    <name evidence="2" type="ORF">EYW47_16790</name>
</gene>
<reference evidence="2 3" key="1">
    <citation type="submission" date="2019-03" db="EMBL/GenBank/DDBJ databases">
        <title>Paraburkholderia sp. 4M-K11, isolated from subtropical forest soil.</title>
        <authorList>
            <person name="Gao Z.-H."/>
            <person name="Qiu L.-H."/>
        </authorList>
    </citation>
    <scope>NUCLEOTIDE SEQUENCE [LARGE SCALE GENOMIC DNA]</scope>
    <source>
        <strain evidence="2 3">4M-K11</strain>
    </source>
</reference>
<protein>
    <submittedName>
        <fullName evidence="2">Uncharacterized protein</fullName>
    </submittedName>
</protein>
<evidence type="ECO:0000256" key="1">
    <source>
        <dbReference type="SAM" id="MobiDB-lite"/>
    </source>
</evidence>
<dbReference type="Proteomes" id="UP000295722">
    <property type="component" value="Unassembled WGS sequence"/>
</dbReference>
<proteinExistence type="predicted"/>
<accession>A0A4R5M9F6</accession>
<organism evidence="2 3">
    <name type="scientific">Paraburkholderia silviterrae</name>
    <dbReference type="NCBI Taxonomy" id="2528715"/>
    <lineage>
        <taxon>Bacteria</taxon>
        <taxon>Pseudomonadati</taxon>
        <taxon>Pseudomonadota</taxon>
        <taxon>Betaproteobacteria</taxon>
        <taxon>Burkholderiales</taxon>
        <taxon>Burkholderiaceae</taxon>
        <taxon>Paraburkholderia</taxon>
    </lineage>
</organism>